<sequence length="547" mass="61644">MATRRWLHAQHARSVATSASAYTAVRPSRGHRAVRWLTVGGAAGGALYAVDQQNSHVISRSARVVTTGTAVLIDYRRHLKPFDRQHPEYKAQLKAFNLRTAEKLLHLCFQNGGIYTKLGQQLATFNHALPREFTDTLAQLQDQAKPVPFSVIAQAIENELGGSWQQHFQAFDHEPLAAASLAQVHHAVDAQGREVAVKVQYPHLQHQMRTDLVVVNAALAATEYFFPNVQVQWMFPEFQRALKSELDFANEKQNSRRIANYLRRNHAVHVPEVYGELSTGKLLTMEFIRGPKISQVDEIRKLGLDPAAAARVLCDVFGEMIFCHGFVHCDPHAGNLFVRRNPDPKAAVPEQIVLLDHGLYRQLDEDFRRTYCDLWRAMLLRDAPLLEECGRRLNAGPFARFLPLLFTYRFVNAAATGSIDAKMGTDERQQLAAELRKLQFSDITDFLSQLPRDMLFVFRTNNMVRALNKDLGGSTRDRFSSMGKYAAQGHASFYSSSSQHGGLGVRGTLVYWIDHANMLFHLRVIDWALGFVQWARGIPAPETHTVG</sequence>
<keyword evidence="4" id="KW-1185">Reference proteome</keyword>
<dbReference type="InterPro" id="IPR045307">
    <property type="entry name" value="ADCK1_dom"/>
</dbReference>
<organism evidence="3 4">
    <name type="scientific">Lagenidium giganteum</name>
    <dbReference type="NCBI Taxonomy" id="4803"/>
    <lineage>
        <taxon>Eukaryota</taxon>
        <taxon>Sar</taxon>
        <taxon>Stramenopiles</taxon>
        <taxon>Oomycota</taxon>
        <taxon>Peronosporomycetes</taxon>
        <taxon>Pythiales</taxon>
        <taxon>Pythiaceae</taxon>
    </lineage>
</organism>
<gene>
    <name evidence="3" type="ORF">N0F65_000954</name>
</gene>
<dbReference type="CDD" id="cd13969">
    <property type="entry name" value="ADCK1-like"/>
    <property type="match status" value="1"/>
</dbReference>
<comment type="similarity">
    <text evidence="1">Belongs to the protein kinase superfamily. ADCK protein kinase family.</text>
</comment>
<dbReference type="InterPro" id="IPR004147">
    <property type="entry name" value="ABC1_dom"/>
</dbReference>
<dbReference type="PANTHER" id="PTHR43173:SF28">
    <property type="entry name" value="AARF DOMAIN CONTAINING KINASE 5"/>
    <property type="match status" value="1"/>
</dbReference>
<reference evidence="3" key="2">
    <citation type="journal article" date="2023" name="Microbiol Resour">
        <title>Decontamination and Annotation of the Draft Genome Sequence of the Oomycete Lagenidium giganteum ARSEF 373.</title>
        <authorList>
            <person name="Morgan W.R."/>
            <person name="Tartar A."/>
        </authorList>
    </citation>
    <scope>NUCLEOTIDE SEQUENCE</scope>
    <source>
        <strain evidence="3">ARSEF 373</strain>
    </source>
</reference>
<dbReference type="PANTHER" id="PTHR43173">
    <property type="entry name" value="ABC1 FAMILY PROTEIN"/>
    <property type="match status" value="1"/>
</dbReference>
<dbReference type="EMBL" id="DAKRPA010000096">
    <property type="protein sequence ID" value="DAZ98798.1"/>
    <property type="molecule type" value="Genomic_DNA"/>
</dbReference>
<feature type="domain" description="ABC1 atypical kinase-like" evidence="2">
    <location>
        <begin position="139"/>
        <end position="383"/>
    </location>
</feature>
<name>A0AAV2Z085_9STRA</name>
<comment type="caution">
    <text evidence="3">The sequence shown here is derived from an EMBL/GenBank/DDBJ whole genome shotgun (WGS) entry which is preliminary data.</text>
</comment>
<dbReference type="InterPro" id="IPR011009">
    <property type="entry name" value="Kinase-like_dom_sf"/>
</dbReference>
<accession>A0AAV2Z085</accession>
<dbReference type="SUPFAM" id="SSF56112">
    <property type="entry name" value="Protein kinase-like (PK-like)"/>
    <property type="match status" value="1"/>
</dbReference>
<dbReference type="InterPro" id="IPR051130">
    <property type="entry name" value="Mito_struct-func_regulator"/>
</dbReference>
<dbReference type="Pfam" id="PF03109">
    <property type="entry name" value="ABC1"/>
    <property type="match status" value="1"/>
</dbReference>
<evidence type="ECO:0000313" key="3">
    <source>
        <dbReference type="EMBL" id="DAZ98798.1"/>
    </source>
</evidence>
<evidence type="ECO:0000259" key="2">
    <source>
        <dbReference type="Pfam" id="PF03109"/>
    </source>
</evidence>
<dbReference type="AlphaFoldDB" id="A0AAV2Z085"/>
<protein>
    <recommendedName>
        <fullName evidence="2">ABC1 atypical kinase-like domain-containing protein</fullName>
    </recommendedName>
</protein>
<evidence type="ECO:0000256" key="1">
    <source>
        <dbReference type="ARBA" id="ARBA00009670"/>
    </source>
</evidence>
<evidence type="ECO:0000313" key="4">
    <source>
        <dbReference type="Proteomes" id="UP001146120"/>
    </source>
</evidence>
<reference evidence="3" key="1">
    <citation type="submission" date="2022-11" db="EMBL/GenBank/DDBJ databases">
        <authorList>
            <person name="Morgan W.R."/>
            <person name="Tartar A."/>
        </authorList>
    </citation>
    <scope>NUCLEOTIDE SEQUENCE</scope>
    <source>
        <strain evidence="3">ARSEF 373</strain>
    </source>
</reference>
<proteinExistence type="inferred from homology"/>
<dbReference type="Proteomes" id="UP001146120">
    <property type="component" value="Unassembled WGS sequence"/>
</dbReference>